<dbReference type="Proteomes" id="UP000821845">
    <property type="component" value="Chromosome 7"/>
</dbReference>
<gene>
    <name evidence="1" type="ORF">HPB50_012710</name>
</gene>
<proteinExistence type="predicted"/>
<comment type="caution">
    <text evidence="1">The sequence shown here is derived from an EMBL/GenBank/DDBJ whole genome shotgun (WGS) entry which is preliminary data.</text>
</comment>
<protein>
    <submittedName>
        <fullName evidence="1">Uncharacterized protein</fullName>
    </submittedName>
</protein>
<keyword evidence="2" id="KW-1185">Reference proteome</keyword>
<organism evidence="1 2">
    <name type="scientific">Hyalomma asiaticum</name>
    <name type="common">Tick</name>
    <dbReference type="NCBI Taxonomy" id="266040"/>
    <lineage>
        <taxon>Eukaryota</taxon>
        <taxon>Metazoa</taxon>
        <taxon>Ecdysozoa</taxon>
        <taxon>Arthropoda</taxon>
        <taxon>Chelicerata</taxon>
        <taxon>Arachnida</taxon>
        <taxon>Acari</taxon>
        <taxon>Parasitiformes</taxon>
        <taxon>Ixodida</taxon>
        <taxon>Ixodoidea</taxon>
        <taxon>Ixodidae</taxon>
        <taxon>Hyalomminae</taxon>
        <taxon>Hyalomma</taxon>
    </lineage>
</organism>
<sequence length="287" mass="32588">MAAYYRIRNGVYEVAQIPHEFSVEAFLDSGRHTDFEFRVKPDYYPDVPERRFRVHKVFLAMRNEVFDAMFFGDLAEESEVVITDLHPDGFGLLLRYLYSGKPQMKSVGDALHARFAAKKYLVQQLADACSDYIAKNLKAENVCSFIDYHVHRYEPEMDAIVDTLLTNSGAAVLTSKEFNLALEGTVQYIVDKMRNVPEASVVKAVFVWAQEQCVKSLHTGEPLELKAVMRTFFPKLRFLTMSVEEFLVGPGSWGLLDDAETLAILRSIVKRGSHPLPEGFCNDTNGR</sequence>
<accession>A0ACB7RVY5</accession>
<reference evidence="1" key="1">
    <citation type="submission" date="2020-05" db="EMBL/GenBank/DDBJ databases">
        <title>Large-scale comparative analyses of tick genomes elucidate their genetic diversity and vector capacities.</title>
        <authorList>
            <person name="Jia N."/>
            <person name="Wang J."/>
            <person name="Shi W."/>
            <person name="Du L."/>
            <person name="Sun Y."/>
            <person name="Zhan W."/>
            <person name="Jiang J."/>
            <person name="Wang Q."/>
            <person name="Zhang B."/>
            <person name="Ji P."/>
            <person name="Sakyi L.B."/>
            <person name="Cui X."/>
            <person name="Yuan T."/>
            <person name="Jiang B."/>
            <person name="Yang W."/>
            <person name="Lam T.T.-Y."/>
            <person name="Chang Q."/>
            <person name="Ding S."/>
            <person name="Wang X."/>
            <person name="Zhu J."/>
            <person name="Ruan X."/>
            <person name="Zhao L."/>
            <person name="Wei J."/>
            <person name="Que T."/>
            <person name="Du C."/>
            <person name="Cheng J."/>
            <person name="Dai P."/>
            <person name="Han X."/>
            <person name="Huang E."/>
            <person name="Gao Y."/>
            <person name="Liu J."/>
            <person name="Shao H."/>
            <person name="Ye R."/>
            <person name="Li L."/>
            <person name="Wei W."/>
            <person name="Wang X."/>
            <person name="Wang C."/>
            <person name="Yang T."/>
            <person name="Huo Q."/>
            <person name="Li W."/>
            <person name="Guo W."/>
            <person name="Chen H."/>
            <person name="Zhou L."/>
            <person name="Ni X."/>
            <person name="Tian J."/>
            <person name="Zhou Y."/>
            <person name="Sheng Y."/>
            <person name="Liu T."/>
            <person name="Pan Y."/>
            <person name="Xia L."/>
            <person name="Li J."/>
            <person name="Zhao F."/>
            <person name="Cao W."/>
        </authorList>
    </citation>
    <scope>NUCLEOTIDE SEQUENCE</scope>
    <source>
        <strain evidence="1">Hyas-2018</strain>
    </source>
</reference>
<evidence type="ECO:0000313" key="1">
    <source>
        <dbReference type="EMBL" id="KAH6925961.1"/>
    </source>
</evidence>
<dbReference type="EMBL" id="CM023487">
    <property type="protein sequence ID" value="KAH6925961.1"/>
    <property type="molecule type" value="Genomic_DNA"/>
</dbReference>
<evidence type="ECO:0000313" key="2">
    <source>
        <dbReference type="Proteomes" id="UP000821845"/>
    </source>
</evidence>
<name>A0ACB7RVY5_HYAAI</name>